<sequence>MIPTQLYKITEGPYWSMTNRLLHSQEPSVYNVTMDVVVEIFIVSTMGPAKKPVTEEDSDVRASQVIQDRTAIKECKGFSLFEFCRENSKREKPWERGLTLFGEIRFSVSKSCAEIKKRGGSSDGVYAIDPDGKGGFQIYCNQINSAGEPWTVIQRRMDGSVDFYRGWTDYKKGFGNLQREFWLGLEKIHRLTDQRQQKLRVEIRDFKRYWCWAEYENFTVSGEDDGFRLQSVGSYTGSCIDSFSYNVGARFSTKDKDEDNNASSHCAVDHQGGWWYKACTQCNLNGNYNLTGLAITGIYWYQNNKTPARLKWVEIKLQPLG</sequence>
<dbReference type="PANTHER" id="PTHR19143">
    <property type="entry name" value="FIBRINOGEN/TENASCIN/ANGIOPOEITIN"/>
    <property type="match status" value="1"/>
</dbReference>
<evidence type="ECO:0000313" key="2">
    <source>
        <dbReference type="EMBL" id="PFX30733.1"/>
    </source>
</evidence>
<dbReference type="Proteomes" id="UP000225706">
    <property type="component" value="Unassembled WGS sequence"/>
</dbReference>
<dbReference type="Pfam" id="PF00147">
    <property type="entry name" value="Fibrinogen_C"/>
    <property type="match status" value="1"/>
</dbReference>
<dbReference type="NCBIfam" id="NF040941">
    <property type="entry name" value="GGGWT_bact"/>
    <property type="match status" value="1"/>
</dbReference>
<feature type="domain" description="Fibrinogen C-terminal" evidence="1">
    <location>
        <begin position="103"/>
        <end position="321"/>
    </location>
</feature>
<dbReference type="InterPro" id="IPR002181">
    <property type="entry name" value="Fibrinogen_a/b/g_C_dom"/>
</dbReference>
<dbReference type="SUPFAM" id="SSF56496">
    <property type="entry name" value="Fibrinogen C-terminal domain-like"/>
    <property type="match status" value="1"/>
</dbReference>
<dbReference type="AlphaFoldDB" id="A0A2B4SNU0"/>
<evidence type="ECO:0000313" key="3">
    <source>
        <dbReference type="Proteomes" id="UP000225706"/>
    </source>
</evidence>
<name>A0A2B4SNU0_STYPI</name>
<dbReference type="InterPro" id="IPR036056">
    <property type="entry name" value="Fibrinogen-like_C"/>
</dbReference>
<dbReference type="STRING" id="50429.A0A2B4SNU0"/>
<organism evidence="2 3">
    <name type="scientific">Stylophora pistillata</name>
    <name type="common">Smooth cauliflower coral</name>
    <dbReference type="NCBI Taxonomy" id="50429"/>
    <lineage>
        <taxon>Eukaryota</taxon>
        <taxon>Metazoa</taxon>
        <taxon>Cnidaria</taxon>
        <taxon>Anthozoa</taxon>
        <taxon>Hexacorallia</taxon>
        <taxon>Scleractinia</taxon>
        <taxon>Astrocoeniina</taxon>
        <taxon>Pocilloporidae</taxon>
        <taxon>Stylophora</taxon>
    </lineage>
</organism>
<dbReference type="GO" id="GO:0005615">
    <property type="term" value="C:extracellular space"/>
    <property type="evidence" value="ECO:0007669"/>
    <property type="project" value="TreeGrafter"/>
</dbReference>
<protein>
    <submittedName>
        <fullName evidence="2">Angiopoietin-related protein 1</fullName>
    </submittedName>
</protein>
<dbReference type="SMART" id="SM00186">
    <property type="entry name" value="FBG"/>
    <property type="match status" value="1"/>
</dbReference>
<dbReference type="Gene3D" id="3.90.215.10">
    <property type="entry name" value="Gamma Fibrinogen, chain A, domain 1"/>
    <property type="match status" value="1"/>
</dbReference>
<dbReference type="InterPro" id="IPR050373">
    <property type="entry name" value="Fibrinogen_C-term_domain"/>
</dbReference>
<reference evidence="3" key="1">
    <citation type="journal article" date="2017" name="bioRxiv">
        <title>Comparative analysis of the genomes of Stylophora pistillata and Acropora digitifera provides evidence for extensive differences between species of corals.</title>
        <authorList>
            <person name="Voolstra C.R."/>
            <person name="Li Y."/>
            <person name="Liew Y.J."/>
            <person name="Baumgarten S."/>
            <person name="Zoccola D."/>
            <person name="Flot J.-F."/>
            <person name="Tambutte S."/>
            <person name="Allemand D."/>
            <person name="Aranda M."/>
        </authorList>
    </citation>
    <scope>NUCLEOTIDE SEQUENCE [LARGE SCALE GENOMIC DNA]</scope>
</reference>
<dbReference type="PROSITE" id="PS51406">
    <property type="entry name" value="FIBRINOGEN_C_2"/>
    <property type="match status" value="1"/>
</dbReference>
<gene>
    <name evidence="2" type="primary">Angptl1</name>
    <name evidence="2" type="ORF">AWC38_SpisGene4473</name>
</gene>
<accession>A0A2B4SNU0</accession>
<keyword evidence="3" id="KW-1185">Reference proteome</keyword>
<dbReference type="CDD" id="cd00087">
    <property type="entry name" value="FReD"/>
    <property type="match status" value="1"/>
</dbReference>
<comment type="caution">
    <text evidence="2">The sequence shown here is derived from an EMBL/GenBank/DDBJ whole genome shotgun (WGS) entry which is preliminary data.</text>
</comment>
<proteinExistence type="predicted"/>
<dbReference type="EMBL" id="LSMT01000046">
    <property type="protein sequence ID" value="PFX30733.1"/>
    <property type="molecule type" value="Genomic_DNA"/>
</dbReference>
<evidence type="ECO:0000259" key="1">
    <source>
        <dbReference type="PROSITE" id="PS51406"/>
    </source>
</evidence>
<dbReference type="OrthoDB" id="5950108at2759"/>
<dbReference type="InterPro" id="IPR014716">
    <property type="entry name" value="Fibrinogen_a/b/g_C_1"/>
</dbReference>